<accession>A0A5H9WUD5</accession>
<evidence type="ECO:0000313" key="2">
    <source>
        <dbReference type="EMBL" id="HAE0542328.1"/>
    </source>
</evidence>
<reference evidence="1" key="1">
    <citation type="journal article" date="2018" name="Genome Biol.">
        <title>SKESA: strategic k-mer extension for scrupulous assemblies.</title>
        <authorList>
            <person name="Souvorov A."/>
            <person name="Agarwala R."/>
            <person name="Lipman D.J."/>
        </authorList>
    </citation>
    <scope>NUCLEOTIDE SEQUENCE</scope>
    <source>
        <strain evidence="2">Sam_39e8b751-cbd8-401c-99e5-909f6e80a6d5</strain>
        <strain evidence="1">Sam_dfec1e99-600a-41e7-b91a-868250d1cf27</strain>
    </source>
</reference>
<gene>
    <name evidence="2" type="ORF">G2240_12445</name>
    <name evidence="1" type="ORF">G2357_10950</name>
</gene>
<dbReference type="AlphaFoldDB" id="A0A5H9WUD5"/>
<reference evidence="1" key="2">
    <citation type="submission" date="2019-01" db="EMBL/GenBank/DDBJ databases">
        <authorList>
            <consortium name="NCBI Pathogen Detection Project"/>
        </authorList>
    </citation>
    <scope>NUCLEOTIDE SEQUENCE</scope>
    <source>
        <strain evidence="2">Sam_39e8b751-cbd8-401c-99e5-909f6e80a6d5</strain>
        <strain evidence="1">Sam_dfec1e99-600a-41e7-b91a-868250d1cf27</strain>
    </source>
</reference>
<comment type="caution">
    <text evidence="1">The sequence shown here is derived from an EMBL/GenBank/DDBJ whole genome shotgun (WGS) entry which is preliminary data.</text>
</comment>
<proteinExistence type="predicted"/>
<dbReference type="EMBL" id="DAAQRG010000006">
    <property type="protein sequence ID" value="HAE0542328.1"/>
    <property type="molecule type" value="Genomic_DNA"/>
</dbReference>
<dbReference type="EMBL" id="DAAQNR010000004">
    <property type="protein sequence ID" value="HAE0108095.1"/>
    <property type="molecule type" value="Genomic_DNA"/>
</dbReference>
<protein>
    <submittedName>
        <fullName evidence="1">Uncharacterized protein</fullName>
    </submittedName>
</protein>
<name>A0A5H9WUD5_SALPT</name>
<evidence type="ECO:0000313" key="1">
    <source>
        <dbReference type="EMBL" id="HAE0108095.1"/>
    </source>
</evidence>
<sequence>MLLGTHSLVAFKQLELFWVYTHCLSSCRRVVCAVNPQSLSFPAPVVTTLRESIPPSRGAP</sequence>
<organism evidence="1">
    <name type="scientific">Salmonella paratyphi A</name>
    <dbReference type="NCBI Taxonomy" id="54388"/>
    <lineage>
        <taxon>Bacteria</taxon>
        <taxon>Pseudomonadati</taxon>
        <taxon>Pseudomonadota</taxon>
        <taxon>Gammaproteobacteria</taxon>
        <taxon>Enterobacterales</taxon>
        <taxon>Enterobacteriaceae</taxon>
        <taxon>Salmonella</taxon>
    </lineage>
</organism>